<feature type="region of interest" description="Disordered" evidence="1">
    <location>
        <begin position="102"/>
        <end position="140"/>
    </location>
</feature>
<comment type="caution">
    <text evidence="3">The sequence shown here is derived from an EMBL/GenBank/DDBJ whole genome shotgun (WGS) entry which is preliminary data.</text>
</comment>
<organism evidence="3 4">
    <name type="scientific">Polarella glacialis</name>
    <name type="common">Dinoflagellate</name>
    <dbReference type="NCBI Taxonomy" id="89957"/>
    <lineage>
        <taxon>Eukaryota</taxon>
        <taxon>Sar</taxon>
        <taxon>Alveolata</taxon>
        <taxon>Dinophyceae</taxon>
        <taxon>Suessiales</taxon>
        <taxon>Suessiaceae</taxon>
        <taxon>Polarella</taxon>
    </lineage>
</organism>
<feature type="compositionally biased region" description="Pro residues" evidence="1">
    <location>
        <begin position="106"/>
        <end position="119"/>
    </location>
</feature>
<evidence type="ECO:0000313" key="4">
    <source>
        <dbReference type="Proteomes" id="UP000626109"/>
    </source>
</evidence>
<reference evidence="3" key="1">
    <citation type="submission" date="2021-02" db="EMBL/GenBank/DDBJ databases">
        <authorList>
            <person name="Dougan E. K."/>
            <person name="Rhodes N."/>
            <person name="Thang M."/>
            <person name="Chan C."/>
        </authorList>
    </citation>
    <scope>NUCLEOTIDE SEQUENCE</scope>
</reference>
<proteinExistence type="predicted"/>
<feature type="chain" id="PRO_5032890237" evidence="2">
    <location>
        <begin position="18"/>
        <end position="178"/>
    </location>
</feature>
<dbReference type="AlphaFoldDB" id="A0A813JH79"/>
<keyword evidence="2" id="KW-0732">Signal</keyword>
<evidence type="ECO:0000256" key="1">
    <source>
        <dbReference type="SAM" id="MobiDB-lite"/>
    </source>
</evidence>
<dbReference type="EMBL" id="CAJNNW010025331">
    <property type="protein sequence ID" value="CAE8676886.1"/>
    <property type="molecule type" value="Genomic_DNA"/>
</dbReference>
<dbReference type="Proteomes" id="UP000626109">
    <property type="component" value="Unassembled WGS sequence"/>
</dbReference>
<evidence type="ECO:0000256" key="2">
    <source>
        <dbReference type="SAM" id="SignalP"/>
    </source>
</evidence>
<feature type="non-terminal residue" evidence="3">
    <location>
        <position position="1"/>
    </location>
</feature>
<gene>
    <name evidence="3" type="ORF">PGLA2088_LOCUS20082</name>
</gene>
<evidence type="ECO:0000313" key="3">
    <source>
        <dbReference type="EMBL" id="CAE8676886.1"/>
    </source>
</evidence>
<feature type="signal peptide" evidence="2">
    <location>
        <begin position="1"/>
        <end position="17"/>
    </location>
</feature>
<sequence length="178" mass="19029">MAHVAVAVLLTLVAKEGSVPSLLRAVRLGGGAPHGRSEDDPVELPTRDRQCAAKCTGCVACGRTPGSVIPAANKDWRNEYPFAPPQIWPKAPAPLILTAQAKRPAGPRPETPPPGPRAPPDNVRPMSTMPNLPRPSADPMQEVFTDIVVSRYLGPRRKGLCRVQLRKRNLASSGGVED</sequence>
<accession>A0A813JH79</accession>
<name>A0A813JH79_POLGL</name>
<protein>
    <submittedName>
        <fullName evidence="3">Uncharacterized protein</fullName>
    </submittedName>
</protein>